<dbReference type="InterPro" id="IPR008979">
    <property type="entry name" value="Galactose-bd-like_sf"/>
</dbReference>
<dbReference type="Gene3D" id="1.25.40.10">
    <property type="entry name" value="Tetratricopeptide repeat domain"/>
    <property type="match status" value="1"/>
</dbReference>
<feature type="region of interest" description="Disordered" evidence="8">
    <location>
        <begin position="646"/>
        <end position="665"/>
    </location>
</feature>
<feature type="region of interest" description="Disordered" evidence="8">
    <location>
        <begin position="1"/>
        <end position="20"/>
    </location>
</feature>
<dbReference type="PROSITE" id="PS51284">
    <property type="entry name" value="DOC"/>
    <property type="match status" value="1"/>
</dbReference>
<protein>
    <recommendedName>
        <fullName evidence="9">DOC domain-containing protein</fullName>
    </recommendedName>
</protein>
<keyword evidence="3" id="KW-0677">Repeat</keyword>
<dbReference type="InterPro" id="IPR047150">
    <property type="entry name" value="SGT"/>
</dbReference>
<dbReference type="AlphaFoldDB" id="A0A8K0H4U4"/>
<dbReference type="InterPro" id="IPR016901">
    <property type="entry name" value="APC10/Doc1"/>
</dbReference>
<dbReference type="Pfam" id="PF03256">
    <property type="entry name" value="ANAPC10"/>
    <property type="match status" value="1"/>
</dbReference>
<evidence type="ECO:0000259" key="9">
    <source>
        <dbReference type="PROSITE" id="PS51284"/>
    </source>
</evidence>
<feature type="compositionally biased region" description="Low complexity" evidence="8">
    <location>
        <begin position="542"/>
        <end position="551"/>
    </location>
</feature>
<feature type="repeat" description="TPR" evidence="7">
    <location>
        <begin position="450"/>
        <end position="483"/>
    </location>
</feature>
<dbReference type="GO" id="GO:0006620">
    <property type="term" value="P:post-translational protein targeting to endoplasmic reticulum membrane"/>
    <property type="evidence" value="ECO:0007669"/>
    <property type="project" value="TreeGrafter"/>
</dbReference>
<organism evidence="10 11">
    <name type="scientific">Rhamnella rubrinervis</name>
    <dbReference type="NCBI Taxonomy" id="2594499"/>
    <lineage>
        <taxon>Eukaryota</taxon>
        <taxon>Viridiplantae</taxon>
        <taxon>Streptophyta</taxon>
        <taxon>Embryophyta</taxon>
        <taxon>Tracheophyta</taxon>
        <taxon>Spermatophyta</taxon>
        <taxon>Magnoliopsida</taxon>
        <taxon>eudicotyledons</taxon>
        <taxon>Gunneridae</taxon>
        <taxon>Pentapetalae</taxon>
        <taxon>rosids</taxon>
        <taxon>fabids</taxon>
        <taxon>Rosales</taxon>
        <taxon>Rhamnaceae</taxon>
        <taxon>rhamnoid group</taxon>
        <taxon>Rhamneae</taxon>
        <taxon>Rhamnella</taxon>
    </lineage>
</organism>
<dbReference type="SUPFAM" id="SSF48452">
    <property type="entry name" value="TPR-like"/>
    <property type="match status" value="1"/>
</dbReference>
<reference evidence="10" key="1">
    <citation type="submission" date="2020-03" db="EMBL/GenBank/DDBJ databases">
        <title>A high-quality chromosome-level genome assembly of a woody plant with both climbing and erect habits, Rhamnella rubrinervis.</title>
        <authorList>
            <person name="Lu Z."/>
            <person name="Yang Y."/>
            <person name="Zhu X."/>
            <person name="Sun Y."/>
        </authorList>
    </citation>
    <scope>NUCLEOTIDE SEQUENCE</scope>
    <source>
        <strain evidence="10">BYM</strain>
        <tissue evidence="10">Leaf</tissue>
    </source>
</reference>
<proteinExistence type="inferred from homology"/>
<dbReference type="GO" id="GO:0031145">
    <property type="term" value="P:anaphase-promoting complex-dependent catabolic process"/>
    <property type="evidence" value="ECO:0007669"/>
    <property type="project" value="InterPro"/>
</dbReference>
<evidence type="ECO:0000256" key="3">
    <source>
        <dbReference type="ARBA" id="ARBA00022737"/>
    </source>
</evidence>
<feature type="domain" description="DOC" evidence="9">
    <location>
        <begin position="6"/>
        <end position="192"/>
    </location>
</feature>
<evidence type="ECO:0000313" key="10">
    <source>
        <dbReference type="EMBL" id="KAF3445659.1"/>
    </source>
</evidence>
<dbReference type="FunFam" id="1.25.40.10:FF:000330">
    <property type="entry name" value="Tetratricopeptide repeat (TPR)-like superfamily protein"/>
    <property type="match status" value="1"/>
</dbReference>
<dbReference type="GO" id="GO:0060090">
    <property type="term" value="F:molecular adaptor activity"/>
    <property type="evidence" value="ECO:0007669"/>
    <property type="project" value="TreeGrafter"/>
</dbReference>
<evidence type="ECO:0000256" key="7">
    <source>
        <dbReference type="PROSITE-ProRule" id="PRU00339"/>
    </source>
</evidence>
<dbReference type="EMBL" id="VOIH02000005">
    <property type="protein sequence ID" value="KAF3445659.1"/>
    <property type="molecule type" value="Genomic_DNA"/>
</dbReference>
<keyword evidence="11" id="KW-1185">Reference proteome</keyword>
<dbReference type="SMART" id="SM00028">
    <property type="entry name" value="TPR"/>
    <property type="match status" value="3"/>
</dbReference>
<dbReference type="InterPro" id="IPR004939">
    <property type="entry name" value="APC_su10/DOC_dom"/>
</dbReference>
<dbReference type="PANTHER" id="PTHR45831">
    <property type="entry name" value="LD24721P"/>
    <property type="match status" value="1"/>
</dbReference>
<evidence type="ECO:0000256" key="8">
    <source>
        <dbReference type="SAM" id="MobiDB-lite"/>
    </source>
</evidence>
<keyword evidence="5 7" id="KW-0802">TPR repeat</keyword>
<dbReference type="GO" id="GO:0005680">
    <property type="term" value="C:anaphase-promoting complex"/>
    <property type="evidence" value="ECO:0007669"/>
    <property type="project" value="InterPro"/>
</dbReference>
<dbReference type="GO" id="GO:0016020">
    <property type="term" value="C:membrane"/>
    <property type="evidence" value="ECO:0007669"/>
    <property type="project" value="TreeGrafter"/>
</dbReference>
<evidence type="ECO:0000256" key="6">
    <source>
        <dbReference type="ARBA" id="ARBA00023306"/>
    </source>
</evidence>
<feature type="compositionally biased region" description="Acidic residues" evidence="8">
    <location>
        <begin position="1"/>
        <end position="10"/>
    </location>
</feature>
<dbReference type="GO" id="GO:0072380">
    <property type="term" value="C:TRC complex"/>
    <property type="evidence" value="ECO:0007669"/>
    <property type="project" value="TreeGrafter"/>
</dbReference>
<dbReference type="PANTHER" id="PTHR45831:SF2">
    <property type="entry name" value="LD24721P"/>
    <property type="match status" value="1"/>
</dbReference>
<feature type="region of interest" description="Disordered" evidence="8">
    <location>
        <begin position="589"/>
        <end position="610"/>
    </location>
</feature>
<dbReference type="FunFam" id="2.60.120.260:FF:000079">
    <property type="entry name" value="Anaphase-promoting complex subunit 10"/>
    <property type="match status" value="1"/>
</dbReference>
<feature type="compositionally biased region" description="Polar residues" evidence="8">
    <location>
        <begin position="589"/>
        <end position="598"/>
    </location>
</feature>
<name>A0A8K0H4U4_9ROSA</name>
<dbReference type="CDD" id="cd08366">
    <property type="entry name" value="APC10"/>
    <property type="match status" value="1"/>
</dbReference>
<evidence type="ECO:0000256" key="2">
    <source>
        <dbReference type="ARBA" id="ARBA00022618"/>
    </source>
</evidence>
<dbReference type="Gene3D" id="1.20.5.420">
    <property type="entry name" value="Immunoglobulin FC, subunit C"/>
    <property type="match status" value="1"/>
</dbReference>
<feature type="region of interest" description="Disordered" evidence="8">
    <location>
        <begin position="330"/>
        <end position="361"/>
    </location>
</feature>
<gene>
    <name evidence="10" type="ORF">FNV43_RR10835</name>
</gene>
<comment type="caution">
    <text evidence="10">The sequence shown here is derived from an EMBL/GenBank/DDBJ whole genome shotgun (WGS) entry which is preliminary data.</text>
</comment>
<evidence type="ECO:0000256" key="1">
    <source>
        <dbReference type="ARBA" id="ARBA00006762"/>
    </source>
</evidence>
<dbReference type="Proteomes" id="UP000796880">
    <property type="component" value="Unassembled WGS sequence"/>
</dbReference>
<evidence type="ECO:0000313" key="11">
    <source>
        <dbReference type="Proteomes" id="UP000796880"/>
    </source>
</evidence>
<dbReference type="SMART" id="SM01337">
    <property type="entry name" value="APC10"/>
    <property type="match status" value="1"/>
</dbReference>
<feature type="compositionally biased region" description="Polar residues" evidence="8">
    <location>
        <begin position="344"/>
        <end position="359"/>
    </location>
</feature>
<dbReference type="GO" id="GO:0051301">
    <property type="term" value="P:cell division"/>
    <property type="evidence" value="ECO:0007669"/>
    <property type="project" value="UniProtKB-KW"/>
</dbReference>
<dbReference type="OrthoDB" id="2423701at2759"/>
<evidence type="ECO:0000256" key="4">
    <source>
        <dbReference type="ARBA" id="ARBA00022776"/>
    </source>
</evidence>
<keyword evidence="6" id="KW-0131">Cell cycle</keyword>
<feature type="repeat" description="TPR" evidence="7">
    <location>
        <begin position="484"/>
        <end position="518"/>
    </location>
</feature>
<keyword evidence="2" id="KW-0132">Cell division</keyword>
<feature type="region of interest" description="Disordered" evidence="8">
    <location>
        <begin position="535"/>
        <end position="564"/>
    </location>
</feature>
<accession>A0A8K0H4U4</accession>
<dbReference type="InterPro" id="IPR019734">
    <property type="entry name" value="TPR_rpt"/>
</dbReference>
<keyword evidence="4" id="KW-0498">Mitosis</keyword>
<comment type="similarity">
    <text evidence="1">Belongs to the APC10 family.</text>
</comment>
<evidence type="ECO:0000256" key="5">
    <source>
        <dbReference type="ARBA" id="ARBA00022803"/>
    </source>
</evidence>
<dbReference type="PROSITE" id="PS50005">
    <property type="entry name" value="TPR"/>
    <property type="match status" value="2"/>
</dbReference>
<dbReference type="InterPro" id="IPR011990">
    <property type="entry name" value="TPR-like_helical_dom_sf"/>
</dbReference>
<dbReference type="Gene3D" id="2.60.120.260">
    <property type="entry name" value="Galactose-binding domain-like"/>
    <property type="match status" value="1"/>
</dbReference>
<sequence>MATDSSEGEEEAKLTGGNKELMVDDDLREMGKKAAWSVSSCKPGNGVSSLRDDNLETYWQSDGAQPHLVNVQFQKKVKLQLVVLYVDFKLDESYTPCKVSIRAGDGFHNLKEIKAVELDKPTGWVYISLSGNDPRETFVNTFMLQIAILSNHLNGRDTHVRQIKVYGPRPNPIPHQAFQFTSMEFITYASISSNSMSRNLGTKKTKKKAAKRTSTSPIENVVLRFFFVDDLFLLERNFEPEVLLRGIDGDYGYSLNLLGFGISFAWWNSLTAYLGSSFEPAPGVDLEGLEVARECLQDVFKLGSSAVDNQTKPESLVDIFSSLGTDKSQETKADLDHGSISVDVPSSSFPQNASDSNLSEAPLGEDWASKSHAFGVSKDELFGQFFAALEKYTSLGLCLMEMEKSGCQAFNPKNMAETLKSQGNKAMQLKMYSDAIEFYNCAIALCEKNAVYYCNRAAAYTQIQKYTEAIRDCLKSVDIDPNYSKAYSRLGLAYYAQGNYSDAINKGFKKALQLDPNNESVKENIRVAEQKLIEEQQRVGRDQNASSSSQSDSDHRSHAVPPPFASMPFNMSSLPSDFANIFMNMAGNANQGQHSQNRQGDDGNINGIDDPEIRIGGNINLNFGEGMPEDLTGTLRNIMDMFSGAAPHGDAGHGTNGTNGRSAPS</sequence>
<dbReference type="Pfam" id="PF13414">
    <property type="entry name" value="TPR_11"/>
    <property type="match status" value="1"/>
</dbReference>
<dbReference type="SUPFAM" id="SSF49785">
    <property type="entry name" value="Galactose-binding domain-like"/>
    <property type="match status" value="1"/>
</dbReference>